<evidence type="ECO:0000313" key="3">
    <source>
        <dbReference type="Proteomes" id="UP001642540"/>
    </source>
</evidence>
<evidence type="ECO:0000313" key="2">
    <source>
        <dbReference type="EMBL" id="CAL8130172.1"/>
    </source>
</evidence>
<feature type="compositionally biased region" description="Polar residues" evidence="1">
    <location>
        <begin position="133"/>
        <end position="149"/>
    </location>
</feature>
<protein>
    <submittedName>
        <fullName evidence="2">Uncharacterized protein</fullName>
    </submittedName>
</protein>
<reference evidence="2 3" key="1">
    <citation type="submission" date="2024-08" db="EMBL/GenBank/DDBJ databases">
        <authorList>
            <person name="Cucini C."/>
            <person name="Frati F."/>
        </authorList>
    </citation>
    <scope>NUCLEOTIDE SEQUENCE [LARGE SCALE GENOMIC DNA]</scope>
</reference>
<organism evidence="2 3">
    <name type="scientific">Orchesella dallaii</name>
    <dbReference type="NCBI Taxonomy" id="48710"/>
    <lineage>
        <taxon>Eukaryota</taxon>
        <taxon>Metazoa</taxon>
        <taxon>Ecdysozoa</taxon>
        <taxon>Arthropoda</taxon>
        <taxon>Hexapoda</taxon>
        <taxon>Collembola</taxon>
        <taxon>Entomobryomorpha</taxon>
        <taxon>Entomobryoidea</taxon>
        <taxon>Orchesellidae</taxon>
        <taxon>Orchesellinae</taxon>
        <taxon>Orchesella</taxon>
    </lineage>
</organism>
<dbReference type="Proteomes" id="UP001642540">
    <property type="component" value="Unassembled WGS sequence"/>
</dbReference>
<sequence length="233" mass="25319">MIAEFNLTQNVITTDTQHEITHIINSKTAFLSYPDLFYDTARKQNFTENFVCSKINNLAAQSVPFKSAIYVKKGSQFQEFFGEKLIFIMERGLNYRYKNEYDTKRQVLALCLFAAAAVAAPNGGGYGGSSAPTYNSQPPTSQSYTGPDQSYRSQPAAYLAPSITFHPPQITYSQPQITYSDSPTTAVAIPTYGGGSYGGGSNSYSAQPFVIGYKNNGYSAGGYGGASSSSYKK</sequence>
<proteinExistence type="predicted"/>
<accession>A0ABP1RLI9</accession>
<name>A0ABP1RLI9_9HEXA</name>
<dbReference type="EMBL" id="CAXLJM020000081">
    <property type="protein sequence ID" value="CAL8130172.1"/>
    <property type="molecule type" value="Genomic_DNA"/>
</dbReference>
<keyword evidence="3" id="KW-1185">Reference proteome</keyword>
<comment type="caution">
    <text evidence="2">The sequence shown here is derived from an EMBL/GenBank/DDBJ whole genome shotgun (WGS) entry which is preliminary data.</text>
</comment>
<feature type="region of interest" description="Disordered" evidence="1">
    <location>
        <begin position="129"/>
        <end position="149"/>
    </location>
</feature>
<gene>
    <name evidence="2" type="ORF">ODALV1_LOCUS23600</name>
</gene>
<evidence type="ECO:0000256" key="1">
    <source>
        <dbReference type="SAM" id="MobiDB-lite"/>
    </source>
</evidence>